<organism evidence="1 2">
    <name type="scientific">Periplaneta americana</name>
    <name type="common">American cockroach</name>
    <name type="synonym">Blatta americana</name>
    <dbReference type="NCBI Taxonomy" id="6978"/>
    <lineage>
        <taxon>Eukaryota</taxon>
        <taxon>Metazoa</taxon>
        <taxon>Ecdysozoa</taxon>
        <taxon>Arthropoda</taxon>
        <taxon>Hexapoda</taxon>
        <taxon>Insecta</taxon>
        <taxon>Pterygota</taxon>
        <taxon>Neoptera</taxon>
        <taxon>Polyneoptera</taxon>
        <taxon>Dictyoptera</taxon>
        <taxon>Blattodea</taxon>
        <taxon>Blattoidea</taxon>
        <taxon>Blattidae</taxon>
        <taxon>Blattinae</taxon>
        <taxon>Periplaneta</taxon>
    </lineage>
</organism>
<name>A0ABQ8TR75_PERAM</name>
<comment type="caution">
    <text evidence="1">The sequence shown here is derived from an EMBL/GenBank/DDBJ whole genome shotgun (WGS) entry which is preliminary data.</text>
</comment>
<gene>
    <name evidence="1" type="ORF">ANN_00016</name>
</gene>
<keyword evidence="2" id="KW-1185">Reference proteome</keyword>
<protein>
    <submittedName>
        <fullName evidence="1">Uncharacterized protein</fullName>
    </submittedName>
</protein>
<evidence type="ECO:0000313" key="1">
    <source>
        <dbReference type="EMBL" id="KAJ4448626.1"/>
    </source>
</evidence>
<sequence>MSATTGSIASMHSAAVVEEKVKGLKKLVDKSKWKRNTAKVNRASGKQYVATTGTVLAKKKFQRVHNCCNKQCCKHETIGEQKSLFHNFLSMADKGQQDMYLATILIPIEPKERTAKPKNIPRILNWKYEVIHLERKHSVCKQSVIELFQCGPKRLRTIQQICVPGHHLYLLI</sequence>
<evidence type="ECO:0000313" key="2">
    <source>
        <dbReference type="Proteomes" id="UP001148838"/>
    </source>
</evidence>
<reference evidence="1 2" key="1">
    <citation type="journal article" date="2022" name="Allergy">
        <title>Genome assembly and annotation of Periplaneta americana reveal a comprehensive cockroach allergen profile.</title>
        <authorList>
            <person name="Wang L."/>
            <person name="Xiong Q."/>
            <person name="Saelim N."/>
            <person name="Wang L."/>
            <person name="Nong W."/>
            <person name="Wan A.T."/>
            <person name="Shi M."/>
            <person name="Liu X."/>
            <person name="Cao Q."/>
            <person name="Hui J.H.L."/>
            <person name="Sookrung N."/>
            <person name="Leung T.F."/>
            <person name="Tungtrongchitr A."/>
            <person name="Tsui S.K.W."/>
        </authorList>
    </citation>
    <scope>NUCLEOTIDE SEQUENCE [LARGE SCALE GENOMIC DNA]</scope>
    <source>
        <strain evidence="1">PWHHKU_190912</strain>
    </source>
</reference>
<proteinExistence type="predicted"/>
<dbReference type="Proteomes" id="UP001148838">
    <property type="component" value="Unassembled WGS sequence"/>
</dbReference>
<accession>A0ABQ8TR75</accession>
<dbReference type="EMBL" id="JAJSOF020000003">
    <property type="protein sequence ID" value="KAJ4448626.1"/>
    <property type="molecule type" value="Genomic_DNA"/>
</dbReference>